<proteinExistence type="predicted"/>
<gene>
    <name evidence="1" type="ORF">LITE_LOCUS42276</name>
</gene>
<keyword evidence="2" id="KW-1185">Reference proteome</keyword>
<name>A0AAV0QAN7_9ROSI</name>
<sequence>MLLFNSRLQSYPIYSGLLLTIEWHYLMSVSLGRRINKAGKWGQEIKQQHVKGELFPIHGACVDAHLHYILSVQVISAWMDERKIWLVKKVLQFIVY</sequence>
<comment type="caution">
    <text evidence="1">The sequence shown here is derived from an EMBL/GenBank/DDBJ whole genome shotgun (WGS) entry which is preliminary data.</text>
</comment>
<dbReference type="Proteomes" id="UP001154282">
    <property type="component" value="Unassembled WGS sequence"/>
</dbReference>
<protein>
    <recommendedName>
        <fullName evidence="3">Transposase</fullName>
    </recommendedName>
</protein>
<accession>A0AAV0QAN7</accession>
<evidence type="ECO:0008006" key="3">
    <source>
        <dbReference type="Google" id="ProtNLM"/>
    </source>
</evidence>
<dbReference type="AlphaFoldDB" id="A0AAV0QAN7"/>
<evidence type="ECO:0000313" key="1">
    <source>
        <dbReference type="EMBL" id="CAI0541906.1"/>
    </source>
</evidence>
<organism evidence="1 2">
    <name type="scientific">Linum tenue</name>
    <dbReference type="NCBI Taxonomy" id="586396"/>
    <lineage>
        <taxon>Eukaryota</taxon>
        <taxon>Viridiplantae</taxon>
        <taxon>Streptophyta</taxon>
        <taxon>Embryophyta</taxon>
        <taxon>Tracheophyta</taxon>
        <taxon>Spermatophyta</taxon>
        <taxon>Magnoliopsida</taxon>
        <taxon>eudicotyledons</taxon>
        <taxon>Gunneridae</taxon>
        <taxon>Pentapetalae</taxon>
        <taxon>rosids</taxon>
        <taxon>fabids</taxon>
        <taxon>Malpighiales</taxon>
        <taxon>Linaceae</taxon>
        <taxon>Linum</taxon>
    </lineage>
</organism>
<dbReference type="EMBL" id="CAMGYJ010000009">
    <property type="protein sequence ID" value="CAI0541906.1"/>
    <property type="molecule type" value="Genomic_DNA"/>
</dbReference>
<evidence type="ECO:0000313" key="2">
    <source>
        <dbReference type="Proteomes" id="UP001154282"/>
    </source>
</evidence>
<reference evidence="1" key="1">
    <citation type="submission" date="2022-08" db="EMBL/GenBank/DDBJ databases">
        <authorList>
            <person name="Gutierrez-Valencia J."/>
        </authorList>
    </citation>
    <scope>NUCLEOTIDE SEQUENCE</scope>
</reference>